<sequence>MEPNTILNKEAKELLNAQTHIWNHVLSFLNSMALKCAIQLGIPDAIHKHGKPMTLIELADSLSVHPDKAPCLRQLMRLLVHSNFFSTTGDLPNIDGEQRQILARKCQEAKDLAPNGSSERSSPSGEEEEEEAFGLTLCSQLLLKDHPFSQTPFALLEMDPSITDPSHNLGEWFRTTEHESPFHMAQGKNIYERMPSVSIFNELFNRTMSYDSRLVSSLLVTSNEFKGLIEGLESIVDIGGGDGTMAKAIAEAYPNLKCIVFDLPHVVDGLQGNGTNLSYVAGDMFEMVPRAHAVLIKWAFHNWSDDHCIKALQRCKEAIPSKEKGGKVMIIEMVMGVVPSDNNVNHSHSQLLMDMQMLSVSRGKERTEEQWKYLFINAGFGDYKILPILGSRSIIEVYPA</sequence>
<keyword evidence="2" id="KW-0808">Transferase</keyword>
<dbReference type="InterPro" id="IPR036390">
    <property type="entry name" value="WH_DNA-bd_sf"/>
</dbReference>
<dbReference type="InterPro" id="IPR036388">
    <property type="entry name" value="WH-like_DNA-bd_sf"/>
</dbReference>
<dbReference type="Gene3D" id="1.10.10.10">
    <property type="entry name" value="Winged helix-like DNA-binding domain superfamily/Winged helix DNA-binding domain"/>
    <property type="match status" value="1"/>
</dbReference>
<dbReference type="Gene3D" id="3.40.50.150">
    <property type="entry name" value="Vaccinia Virus protein VP39"/>
    <property type="match status" value="1"/>
</dbReference>
<dbReference type="SUPFAM" id="SSF53335">
    <property type="entry name" value="S-adenosyl-L-methionine-dependent methyltransferases"/>
    <property type="match status" value="1"/>
</dbReference>
<keyword evidence="8" id="KW-1185">Reference proteome</keyword>
<keyword evidence="1" id="KW-0489">Methyltransferase</keyword>
<dbReference type="Pfam" id="PF08100">
    <property type="entry name" value="Dimerisation"/>
    <property type="match status" value="1"/>
</dbReference>
<dbReference type="AlphaFoldDB" id="A0A9R0JYQ1"/>
<evidence type="ECO:0000259" key="6">
    <source>
        <dbReference type="Pfam" id="PF00891"/>
    </source>
</evidence>
<dbReference type="GO" id="GO:0032259">
    <property type="term" value="P:methylation"/>
    <property type="evidence" value="ECO:0000318"/>
    <property type="project" value="GO_Central"/>
</dbReference>
<dbReference type="InterPro" id="IPR012967">
    <property type="entry name" value="COMT_dimerisation"/>
</dbReference>
<dbReference type="GO" id="GO:0046983">
    <property type="term" value="F:protein dimerization activity"/>
    <property type="evidence" value="ECO:0007669"/>
    <property type="project" value="InterPro"/>
</dbReference>
<feature type="domain" description="O-methyltransferase dimerisation" evidence="7">
    <location>
        <begin position="22"/>
        <end position="88"/>
    </location>
</feature>
<dbReference type="InterPro" id="IPR016461">
    <property type="entry name" value="COMT-like"/>
</dbReference>
<evidence type="ECO:0000256" key="1">
    <source>
        <dbReference type="ARBA" id="ARBA00022603"/>
    </source>
</evidence>
<dbReference type="GO" id="GO:0008757">
    <property type="term" value="F:S-adenosylmethionine-dependent methyltransferase activity"/>
    <property type="evidence" value="ECO:0000318"/>
    <property type="project" value="GO_Central"/>
</dbReference>
<feature type="active site" description="Proton acceptor" evidence="4">
    <location>
        <position position="301"/>
    </location>
</feature>
<reference evidence="8" key="1">
    <citation type="journal article" date="2021" name="Nat. Commun.">
        <title>Genomic analyses provide insights into spinach domestication and the genetic basis of agronomic traits.</title>
        <authorList>
            <person name="Cai X."/>
            <person name="Sun X."/>
            <person name="Xu C."/>
            <person name="Sun H."/>
            <person name="Wang X."/>
            <person name="Ge C."/>
            <person name="Zhang Z."/>
            <person name="Wang Q."/>
            <person name="Fei Z."/>
            <person name="Jiao C."/>
            <person name="Wang Q."/>
        </authorList>
    </citation>
    <scope>NUCLEOTIDE SEQUENCE [LARGE SCALE GENOMIC DNA]</scope>
    <source>
        <strain evidence="8">cv. Varoflay</strain>
    </source>
</reference>
<dbReference type="PANTHER" id="PTHR11746">
    <property type="entry name" value="O-METHYLTRANSFERASE"/>
    <property type="match status" value="1"/>
</dbReference>
<dbReference type="CDD" id="cd02440">
    <property type="entry name" value="AdoMet_MTases"/>
    <property type="match status" value="1"/>
</dbReference>
<accession>A0A9R0JYQ1</accession>
<dbReference type="PIRSF" id="PIRSF005739">
    <property type="entry name" value="O-mtase"/>
    <property type="match status" value="1"/>
</dbReference>
<gene>
    <name evidence="9" type="primary">LOC110791610</name>
</gene>
<dbReference type="SUPFAM" id="SSF46785">
    <property type="entry name" value="Winged helix' DNA-binding domain"/>
    <property type="match status" value="1"/>
</dbReference>
<dbReference type="Pfam" id="PF00891">
    <property type="entry name" value="Methyltransf_2"/>
    <property type="match status" value="1"/>
</dbReference>
<evidence type="ECO:0000256" key="5">
    <source>
        <dbReference type="SAM" id="MobiDB-lite"/>
    </source>
</evidence>
<evidence type="ECO:0000256" key="2">
    <source>
        <dbReference type="ARBA" id="ARBA00022679"/>
    </source>
</evidence>
<dbReference type="KEGG" id="soe:110791610"/>
<proteinExistence type="predicted"/>
<protein>
    <submittedName>
        <fullName evidence="9">Trans-resveratrol di-O-methyltransferase isoform X1</fullName>
    </submittedName>
</protein>
<dbReference type="InterPro" id="IPR001077">
    <property type="entry name" value="COMT_C"/>
</dbReference>
<dbReference type="GO" id="GO:0008171">
    <property type="term" value="F:O-methyltransferase activity"/>
    <property type="evidence" value="ECO:0000318"/>
    <property type="project" value="GO_Central"/>
</dbReference>
<evidence type="ECO:0000256" key="3">
    <source>
        <dbReference type="ARBA" id="ARBA00022691"/>
    </source>
</evidence>
<feature type="domain" description="O-methyltransferase C-terminal" evidence="6">
    <location>
        <begin position="167"/>
        <end position="380"/>
    </location>
</feature>
<evidence type="ECO:0000313" key="8">
    <source>
        <dbReference type="Proteomes" id="UP000813463"/>
    </source>
</evidence>
<keyword evidence="3" id="KW-0949">S-adenosyl-L-methionine</keyword>
<evidence type="ECO:0000313" key="9">
    <source>
        <dbReference type="RefSeq" id="XP_021852056.2"/>
    </source>
</evidence>
<reference evidence="9" key="2">
    <citation type="submission" date="2025-08" db="UniProtKB">
        <authorList>
            <consortium name="RefSeq"/>
        </authorList>
    </citation>
    <scope>IDENTIFICATION</scope>
    <source>
        <tissue evidence="9">Leaf</tissue>
    </source>
</reference>
<dbReference type="InterPro" id="IPR029063">
    <property type="entry name" value="SAM-dependent_MTases_sf"/>
</dbReference>
<organism evidence="8 9">
    <name type="scientific">Spinacia oleracea</name>
    <name type="common">Spinach</name>
    <dbReference type="NCBI Taxonomy" id="3562"/>
    <lineage>
        <taxon>Eukaryota</taxon>
        <taxon>Viridiplantae</taxon>
        <taxon>Streptophyta</taxon>
        <taxon>Embryophyta</taxon>
        <taxon>Tracheophyta</taxon>
        <taxon>Spermatophyta</taxon>
        <taxon>Magnoliopsida</taxon>
        <taxon>eudicotyledons</taxon>
        <taxon>Gunneridae</taxon>
        <taxon>Pentapetalae</taxon>
        <taxon>Caryophyllales</taxon>
        <taxon>Chenopodiaceae</taxon>
        <taxon>Chenopodioideae</taxon>
        <taxon>Anserineae</taxon>
        <taxon>Spinacia</taxon>
    </lineage>
</organism>
<dbReference type="GeneID" id="110791610"/>
<dbReference type="Proteomes" id="UP000813463">
    <property type="component" value="Chromosome 3"/>
</dbReference>
<feature type="region of interest" description="Disordered" evidence="5">
    <location>
        <begin position="109"/>
        <end position="130"/>
    </location>
</feature>
<dbReference type="RefSeq" id="XP_021852056.2">
    <property type="nucleotide sequence ID" value="XM_021996364.2"/>
</dbReference>
<name>A0A9R0JYQ1_SPIOL</name>
<evidence type="ECO:0000259" key="7">
    <source>
        <dbReference type="Pfam" id="PF08100"/>
    </source>
</evidence>
<evidence type="ECO:0000256" key="4">
    <source>
        <dbReference type="PIRSR" id="PIRSR005739-1"/>
    </source>
</evidence>
<dbReference type="PROSITE" id="PS51683">
    <property type="entry name" value="SAM_OMT_II"/>
    <property type="match status" value="1"/>
</dbReference>